<sequence>MAALVRPADWQKEQESIRTIREAVFVQEQKVPADLEWDNQEESSQHFLVFNGDVAVGTGRLSKSGKVGRMAIMPSARGKGLGAQLLKAICDFAKLQGFRSVYLHAQQHAEGFYIRSGFIPEGETFYEANIPHIKMIRQLH</sequence>
<dbReference type="Gene3D" id="3.40.630.30">
    <property type="match status" value="1"/>
</dbReference>
<dbReference type="GO" id="GO:0016746">
    <property type="term" value="F:acyltransferase activity"/>
    <property type="evidence" value="ECO:0007669"/>
    <property type="project" value="UniProtKB-KW"/>
</dbReference>
<dbReference type="EMBL" id="CP092418">
    <property type="protein sequence ID" value="USD19698.1"/>
    <property type="molecule type" value="Genomic_DNA"/>
</dbReference>
<keyword evidence="1 4" id="KW-0808">Transferase</keyword>
<keyword evidence="5" id="KW-1185">Reference proteome</keyword>
<evidence type="ECO:0000256" key="1">
    <source>
        <dbReference type="ARBA" id="ARBA00022679"/>
    </source>
</evidence>
<gene>
    <name evidence="4" type="ORF">MJO52_11445</name>
</gene>
<evidence type="ECO:0000313" key="4">
    <source>
        <dbReference type="EMBL" id="USD19698.1"/>
    </source>
</evidence>
<dbReference type="Proteomes" id="UP001055658">
    <property type="component" value="Chromosome"/>
</dbReference>
<dbReference type="PANTHER" id="PTHR43877">
    <property type="entry name" value="AMINOALKYLPHOSPHONATE N-ACETYLTRANSFERASE-RELATED-RELATED"/>
    <property type="match status" value="1"/>
</dbReference>
<dbReference type="CDD" id="cd04301">
    <property type="entry name" value="NAT_SF"/>
    <property type="match status" value="1"/>
</dbReference>
<protein>
    <submittedName>
        <fullName evidence="4">GNAT family N-acetyltransferase</fullName>
        <ecNumber evidence="4">2.3.1.-</ecNumber>
    </submittedName>
</protein>
<dbReference type="RefSeq" id="WP_252081795.1">
    <property type="nucleotide sequence ID" value="NZ_CP092418.1"/>
</dbReference>
<dbReference type="InterPro" id="IPR016181">
    <property type="entry name" value="Acyl_CoA_acyltransferase"/>
</dbReference>
<name>A0ABY4V648_9GAMM</name>
<evidence type="ECO:0000259" key="3">
    <source>
        <dbReference type="PROSITE" id="PS51186"/>
    </source>
</evidence>
<reference evidence="4" key="1">
    <citation type="submission" date="2022-02" db="EMBL/GenBank/DDBJ databases">
        <title>Coral-associated bacteria.</title>
        <authorList>
            <person name="Tang K."/>
            <person name="Wang X."/>
        </authorList>
    </citation>
    <scope>NUCLEOTIDE SEQUENCE</scope>
    <source>
        <strain evidence="4">SCSIO 43006</strain>
    </source>
</reference>
<dbReference type="Pfam" id="PF13673">
    <property type="entry name" value="Acetyltransf_10"/>
    <property type="match status" value="1"/>
</dbReference>
<dbReference type="SUPFAM" id="SSF55729">
    <property type="entry name" value="Acyl-CoA N-acyltransferases (Nat)"/>
    <property type="match status" value="1"/>
</dbReference>
<evidence type="ECO:0000313" key="5">
    <source>
        <dbReference type="Proteomes" id="UP001055658"/>
    </source>
</evidence>
<proteinExistence type="predicted"/>
<keyword evidence="2 4" id="KW-0012">Acyltransferase</keyword>
<organism evidence="4 5">
    <name type="scientific">Microbulbifer variabilis</name>
    <dbReference type="NCBI Taxonomy" id="266805"/>
    <lineage>
        <taxon>Bacteria</taxon>
        <taxon>Pseudomonadati</taxon>
        <taxon>Pseudomonadota</taxon>
        <taxon>Gammaproteobacteria</taxon>
        <taxon>Cellvibrionales</taxon>
        <taxon>Microbulbiferaceae</taxon>
        <taxon>Microbulbifer</taxon>
    </lineage>
</organism>
<dbReference type="InterPro" id="IPR000182">
    <property type="entry name" value="GNAT_dom"/>
</dbReference>
<accession>A0ABY4V648</accession>
<dbReference type="PROSITE" id="PS51186">
    <property type="entry name" value="GNAT"/>
    <property type="match status" value="1"/>
</dbReference>
<evidence type="ECO:0000256" key="2">
    <source>
        <dbReference type="ARBA" id="ARBA00023315"/>
    </source>
</evidence>
<feature type="domain" description="N-acetyltransferase" evidence="3">
    <location>
        <begin position="3"/>
        <end position="140"/>
    </location>
</feature>
<dbReference type="EC" id="2.3.1.-" evidence="4"/>
<dbReference type="InterPro" id="IPR050832">
    <property type="entry name" value="Bact_Acetyltransf"/>
</dbReference>